<dbReference type="STRING" id="299766.BFV68_06010"/>
<dbReference type="KEGG" id="ehm:AB284_19000"/>
<evidence type="ECO:0000313" key="4">
    <source>
        <dbReference type="Proteomes" id="UP000229974"/>
    </source>
</evidence>
<gene>
    <name evidence="2" type="ORF">B9Q30_10910</name>
    <name evidence="1" type="ORF">SAMEA2273352_01134</name>
</gene>
<comment type="caution">
    <text evidence="2">The sequence shown here is derived from an EMBL/GenBank/DDBJ whole genome shotgun (WGS) entry which is preliminary data.</text>
</comment>
<dbReference type="EMBL" id="NEEW01000005">
    <property type="protein sequence ID" value="PJD86384.1"/>
    <property type="molecule type" value="Genomic_DNA"/>
</dbReference>
<evidence type="ECO:0000313" key="3">
    <source>
        <dbReference type="Proteomes" id="UP000076205"/>
    </source>
</evidence>
<dbReference type="EMBL" id="FJYW01000002">
    <property type="protein sequence ID" value="CZW89483.1"/>
    <property type="molecule type" value="Genomic_DNA"/>
</dbReference>
<evidence type="ECO:0000313" key="1">
    <source>
        <dbReference type="EMBL" id="CZW89483.1"/>
    </source>
</evidence>
<reference evidence="2 4" key="2">
    <citation type="journal article" date="2017" name="J. Antimicrob. Chemother.">
        <title>Characterization of the population structure, drug resistance mechanisms and plasmids of the community-associated Enterobacter cloacae complex in China.</title>
        <authorList>
            <person name="Zhou K."/>
            <person name="Yu W."/>
            <person name="Cao X."/>
            <person name="Shen P."/>
            <person name="Lu H."/>
            <person name="Luo Q."/>
            <person name="Rossen J.W.A."/>
            <person name="Xiao Y."/>
        </authorList>
    </citation>
    <scope>NUCLEOTIDE SEQUENCE [LARGE SCALE GENOMIC DNA]</scope>
    <source>
        <strain evidence="2 4">ECC904</strain>
    </source>
</reference>
<dbReference type="RefSeq" id="WP_032620077.1">
    <property type="nucleotide sequence ID" value="NZ_BPUF01000005.1"/>
</dbReference>
<organism evidence="2 4">
    <name type="scientific">Enterobacter hormaechei</name>
    <dbReference type="NCBI Taxonomy" id="158836"/>
    <lineage>
        <taxon>Bacteria</taxon>
        <taxon>Pseudomonadati</taxon>
        <taxon>Pseudomonadota</taxon>
        <taxon>Gammaproteobacteria</taxon>
        <taxon>Enterobacterales</taxon>
        <taxon>Enterobacteriaceae</taxon>
        <taxon>Enterobacter</taxon>
        <taxon>Enterobacter cloacae complex</taxon>
    </lineage>
</organism>
<name>A0A2G5ACF6_9ENTR</name>
<sequence length="133" mass="14707">MHASWTYRLRFIKKHLLMFLLAFGWLLIQSQVAVASHQCSMDLRGEVATIQHMEMMAQPGPHYAAGASPLCEKHCVPDQVQKDPAQPHLVALPAAMTLTLTTPECSSASHSAWSVTPPAVGPPATIRYCRFRE</sequence>
<dbReference type="AlphaFoldDB" id="A0A2G5ACF6"/>
<dbReference type="Proteomes" id="UP000076205">
    <property type="component" value="Unassembled WGS sequence"/>
</dbReference>
<protein>
    <recommendedName>
        <fullName evidence="5">DUF2946 domain-containing protein</fullName>
    </recommendedName>
</protein>
<evidence type="ECO:0000313" key="2">
    <source>
        <dbReference type="EMBL" id="PJD86384.1"/>
    </source>
</evidence>
<reference evidence="1 3" key="1">
    <citation type="submission" date="2016-03" db="EMBL/GenBank/DDBJ databases">
        <authorList>
            <consortium name="Pathogen Informatics"/>
        </authorList>
    </citation>
    <scope>NUCLEOTIDE SEQUENCE [LARGE SCALE GENOMIC DNA]</scope>
    <source>
        <strain evidence="3">e1424</strain>
        <strain evidence="1">E1424</strain>
    </source>
</reference>
<dbReference type="Proteomes" id="UP000229974">
    <property type="component" value="Unassembled WGS sequence"/>
</dbReference>
<evidence type="ECO:0008006" key="5">
    <source>
        <dbReference type="Google" id="ProtNLM"/>
    </source>
</evidence>
<proteinExistence type="predicted"/>
<dbReference type="OrthoDB" id="6470311at2"/>
<accession>A0A2G5ACF6</accession>